<feature type="region of interest" description="Disordered" evidence="1">
    <location>
        <begin position="89"/>
        <end position="109"/>
    </location>
</feature>
<gene>
    <name evidence="4" type="ORF">DASC09_035080</name>
</gene>
<evidence type="ECO:0000313" key="4">
    <source>
        <dbReference type="EMBL" id="GMM36183.1"/>
    </source>
</evidence>
<dbReference type="RefSeq" id="XP_064853179.1">
    <property type="nucleotide sequence ID" value="XM_064997107.1"/>
</dbReference>
<evidence type="ECO:0000256" key="1">
    <source>
        <dbReference type="SAM" id="MobiDB-lite"/>
    </source>
</evidence>
<feature type="domain" description="PEX14-like helix-turn-helix" evidence="3">
    <location>
        <begin position="11"/>
        <end position="81"/>
    </location>
</feature>
<dbReference type="PANTHER" id="PTHR36855:SF1">
    <property type="entry name" value="PEROXISOME MEMBRANE ANCHOR PROTEIN PEX14P N-TERMINAL DOMAIN-CONTAINING PROTEIN"/>
    <property type="match status" value="1"/>
</dbReference>
<feature type="compositionally biased region" description="Acidic residues" evidence="1">
    <location>
        <begin position="156"/>
        <end position="167"/>
    </location>
</feature>
<evidence type="ECO:0000313" key="5">
    <source>
        <dbReference type="Proteomes" id="UP001360560"/>
    </source>
</evidence>
<feature type="domain" description="Peroxisomal membrane protein PEX14-like KPWE" evidence="2">
    <location>
        <begin position="109"/>
        <end position="154"/>
    </location>
</feature>
<feature type="region of interest" description="Disordered" evidence="1">
    <location>
        <begin position="142"/>
        <end position="173"/>
    </location>
</feature>
<dbReference type="Pfam" id="PF17733">
    <property type="entry name" value="KPWE_dom"/>
    <property type="match status" value="1"/>
</dbReference>
<name>A0AAV5QMS5_9ASCO</name>
<dbReference type="Proteomes" id="UP001360560">
    <property type="component" value="Unassembled WGS sequence"/>
</dbReference>
<protein>
    <submittedName>
        <fullName evidence="4">Uncharacterized protein</fullName>
    </submittedName>
</protein>
<sequence length="173" mass="19995">MKTTESADSNQVFEKFHHYDWENDLVYQAGLKNIYNSYFKANTSMTPAKKQQIITNSKVFYFKKTFDVQIDLGQYGRWVQESCSPGFSNTPEISLEHQPQPQQEQGEQSSLSYDELVELIVAGKEIPGIRKIPNIVLEDQASRSVLSQRRKPWEIKDDDEKEKEIEIEISSAV</sequence>
<dbReference type="EMBL" id="BTFZ01000011">
    <property type="protein sequence ID" value="GMM36183.1"/>
    <property type="molecule type" value="Genomic_DNA"/>
</dbReference>
<feature type="compositionally biased region" description="Low complexity" evidence="1">
    <location>
        <begin position="98"/>
        <end position="108"/>
    </location>
</feature>
<dbReference type="InterPro" id="IPR040554">
    <property type="entry name" value="KPWE_PEX14_dom"/>
</dbReference>
<organism evidence="4 5">
    <name type="scientific">Saccharomycopsis crataegensis</name>
    <dbReference type="NCBI Taxonomy" id="43959"/>
    <lineage>
        <taxon>Eukaryota</taxon>
        <taxon>Fungi</taxon>
        <taxon>Dikarya</taxon>
        <taxon>Ascomycota</taxon>
        <taxon>Saccharomycotina</taxon>
        <taxon>Saccharomycetes</taxon>
        <taxon>Saccharomycopsidaceae</taxon>
        <taxon>Saccharomycopsis</taxon>
    </lineage>
</organism>
<evidence type="ECO:0000259" key="3">
    <source>
        <dbReference type="Pfam" id="PF25871"/>
    </source>
</evidence>
<reference evidence="4 5" key="1">
    <citation type="journal article" date="2023" name="Elife">
        <title>Identification of key yeast species and microbe-microbe interactions impacting larval growth of Drosophila in the wild.</title>
        <authorList>
            <person name="Mure A."/>
            <person name="Sugiura Y."/>
            <person name="Maeda R."/>
            <person name="Honda K."/>
            <person name="Sakurai N."/>
            <person name="Takahashi Y."/>
            <person name="Watada M."/>
            <person name="Katoh T."/>
            <person name="Gotoh A."/>
            <person name="Gotoh Y."/>
            <person name="Taniguchi I."/>
            <person name="Nakamura K."/>
            <person name="Hayashi T."/>
            <person name="Katayama T."/>
            <person name="Uemura T."/>
            <person name="Hattori Y."/>
        </authorList>
    </citation>
    <scope>NUCLEOTIDE SEQUENCE [LARGE SCALE GENOMIC DNA]</scope>
    <source>
        <strain evidence="4 5">SC-9</strain>
    </source>
</reference>
<dbReference type="InterPro" id="IPR058841">
    <property type="entry name" value="HTH_76"/>
</dbReference>
<accession>A0AAV5QMS5</accession>
<keyword evidence="5" id="KW-1185">Reference proteome</keyword>
<evidence type="ECO:0000259" key="2">
    <source>
        <dbReference type="Pfam" id="PF17733"/>
    </source>
</evidence>
<dbReference type="Pfam" id="PF25871">
    <property type="entry name" value="HTH_76"/>
    <property type="match status" value="1"/>
</dbReference>
<dbReference type="AlphaFoldDB" id="A0AAV5QMS5"/>
<comment type="caution">
    <text evidence="4">The sequence shown here is derived from an EMBL/GenBank/DDBJ whole genome shotgun (WGS) entry which is preliminary data.</text>
</comment>
<dbReference type="PANTHER" id="PTHR36855">
    <property type="entry name" value="CHROMOSOME 10, WHOLE GENOME SHOTGUN SEQUENCE"/>
    <property type="match status" value="1"/>
</dbReference>
<proteinExistence type="predicted"/>
<dbReference type="GeneID" id="90074158"/>